<gene>
    <name evidence="1" type="ORF">Psch_01741</name>
</gene>
<evidence type="ECO:0000313" key="1">
    <source>
        <dbReference type="EMBL" id="TEB08186.1"/>
    </source>
</evidence>
<sequence length="75" mass="8497">MENLLWPRPAALNHFITMKIIEECKCAIQTANGCFLTAVNKGGMDEPANRLPIHTDATKIDIWEMFEVRELHNGS</sequence>
<protein>
    <submittedName>
        <fullName evidence="1">Uncharacterized protein</fullName>
    </submittedName>
</protein>
<dbReference type="AlphaFoldDB" id="A0A4Y7RH87"/>
<name>A0A4Y7RH87_9FIRM</name>
<reference evidence="1 2" key="1">
    <citation type="journal article" date="2018" name="Environ. Microbiol.">
        <title>Novel energy conservation strategies and behaviour of Pelotomaculum schinkii driving syntrophic propionate catabolism.</title>
        <authorList>
            <person name="Hidalgo-Ahumada C.A.P."/>
            <person name="Nobu M.K."/>
            <person name="Narihiro T."/>
            <person name="Tamaki H."/>
            <person name="Liu W.T."/>
            <person name="Kamagata Y."/>
            <person name="Stams A.J.M."/>
            <person name="Imachi H."/>
            <person name="Sousa D.Z."/>
        </authorList>
    </citation>
    <scope>NUCLEOTIDE SEQUENCE [LARGE SCALE GENOMIC DNA]</scope>
    <source>
        <strain evidence="1 2">HH</strain>
    </source>
</reference>
<comment type="caution">
    <text evidence="1">The sequence shown here is derived from an EMBL/GenBank/DDBJ whole genome shotgun (WGS) entry which is preliminary data.</text>
</comment>
<organism evidence="1 2">
    <name type="scientific">Pelotomaculum schinkii</name>
    <dbReference type="NCBI Taxonomy" id="78350"/>
    <lineage>
        <taxon>Bacteria</taxon>
        <taxon>Bacillati</taxon>
        <taxon>Bacillota</taxon>
        <taxon>Clostridia</taxon>
        <taxon>Eubacteriales</taxon>
        <taxon>Desulfotomaculaceae</taxon>
        <taxon>Pelotomaculum</taxon>
    </lineage>
</organism>
<evidence type="ECO:0000313" key="2">
    <source>
        <dbReference type="Proteomes" id="UP000298324"/>
    </source>
</evidence>
<keyword evidence="2" id="KW-1185">Reference proteome</keyword>
<accession>A0A4Y7RH87</accession>
<dbReference type="EMBL" id="QFGA01000001">
    <property type="protein sequence ID" value="TEB08186.1"/>
    <property type="molecule type" value="Genomic_DNA"/>
</dbReference>
<proteinExistence type="predicted"/>
<dbReference type="Proteomes" id="UP000298324">
    <property type="component" value="Unassembled WGS sequence"/>
</dbReference>